<dbReference type="PANTHER" id="PTHR21022">
    <property type="entry name" value="PREPHENATE DEHYDRATASE P PROTEIN"/>
    <property type="match status" value="1"/>
</dbReference>
<evidence type="ECO:0000313" key="24">
    <source>
        <dbReference type="EMBL" id="APW62621.1"/>
    </source>
</evidence>
<feature type="site" description="Essential for prephenate dehydratase activity" evidence="19">
    <location>
        <position position="283"/>
    </location>
</feature>
<dbReference type="InterPro" id="IPR008242">
    <property type="entry name" value="Chor_mutase/pphenate_deHydtase"/>
</dbReference>
<evidence type="ECO:0000256" key="12">
    <source>
        <dbReference type="ARBA" id="ARBA00023222"/>
    </source>
</evidence>
<feature type="domain" description="Prephenate dehydratase" evidence="22">
    <location>
        <begin position="115"/>
        <end position="290"/>
    </location>
</feature>
<evidence type="ECO:0000256" key="10">
    <source>
        <dbReference type="ARBA" id="ARBA00022605"/>
    </source>
</evidence>
<dbReference type="PROSITE" id="PS51171">
    <property type="entry name" value="PREPHENATE_DEHYDR_3"/>
    <property type="match status" value="1"/>
</dbReference>
<dbReference type="PIRSF" id="PIRSF001500">
    <property type="entry name" value="Chor_mut_pdt_Ppr"/>
    <property type="match status" value="1"/>
</dbReference>
<evidence type="ECO:0000256" key="17">
    <source>
        <dbReference type="ARBA" id="ARBA00031520"/>
    </source>
</evidence>
<dbReference type="Gene3D" id="1.20.59.10">
    <property type="entry name" value="Chorismate mutase"/>
    <property type="match status" value="1"/>
</dbReference>
<protein>
    <recommendedName>
        <fullName evidence="8">Bifunctional chorismate mutase/prephenate dehydratase</fullName>
        <ecNumber evidence="7">4.2.1.51</ecNumber>
        <ecNumber evidence="6">5.4.99.5</ecNumber>
    </recommendedName>
    <alternativeName>
        <fullName evidence="17">Chorismate mutase-prephenate dehydratase</fullName>
    </alternativeName>
    <alternativeName>
        <fullName evidence="16">p-protein</fullName>
    </alternativeName>
</protein>
<dbReference type="STRING" id="1387353.BSF38_04171"/>
<evidence type="ECO:0000259" key="23">
    <source>
        <dbReference type="PROSITE" id="PS51671"/>
    </source>
</evidence>
<dbReference type="CDD" id="cd04905">
    <property type="entry name" value="ACT_CM-PDT"/>
    <property type="match status" value="1"/>
</dbReference>
<gene>
    <name evidence="24" type="primary">pheA</name>
    <name evidence="24" type="ORF">BSF38_04171</name>
</gene>
<evidence type="ECO:0000256" key="16">
    <source>
        <dbReference type="ARBA" id="ARBA00031175"/>
    </source>
</evidence>
<comment type="function">
    <text evidence="2">Catalyzes the Claisen rearrangement of chorismate to prephenate and the decarboxylation/dehydration of prephenate to phenylpyruvate.</text>
</comment>
<dbReference type="SUPFAM" id="SSF53850">
    <property type="entry name" value="Periplasmic binding protein-like II"/>
    <property type="match status" value="1"/>
</dbReference>
<dbReference type="CDD" id="cd13630">
    <property type="entry name" value="PBP2_PDT_1"/>
    <property type="match status" value="1"/>
</dbReference>
<organism evidence="24 25">
    <name type="scientific">Paludisphaera borealis</name>
    <dbReference type="NCBI Taxonomy" id="1387353"/>
    <lineage>
        <taxon>Bacteria</taxon>
        <taxon>Pseudomonadati</taxon>
        <taxon>Planctomycetota</taxon>
        <taxon>Planctomycetia</taxon>
        <taxon>Isosphaerales</taxon>
        <taxon>Isosphaeraceae</taxon>
        <taxon>Paludisphaera</taxon>
    </lineage>
</organism>
<name>A0A1U7CUL2_9BACT</name>
<dbReference type="InterPro" id="IPR002701">
    <property type="entry name" value="CM_II_prokaryot"/>
</dbReference>
<dbReference type="SUPFAM" id="SSF55021">
    <property type="entry name" value="ACT-like"/>
    <property type="match status" value="1"/>
</dbReference>
<dbReference type="Pfam" id="PF01817">
    <property type="entry name" value="CM_2"/>
    <property type="match status" value="1"/>
</dbReference>
<dbReference type="AlphaFoldDB" id="A0A1U7CUL2"/>
<feature type="domain" description="Chorismate mutase" evidence="21">
    <location>
        <begin position="25"/>
        <end position="115"/>
    </location>
</feature>
<dbReference type="GO" id="GO:0004664">
    <property type="term" value="F:prephenate dehydratase activity"/>
    <property type="evidence" value="ECO:0007669"/>
    <property type="project" value="UniProtKB-EC"/>
</dbReference>
<evidence type="ECO:0000256" key="9">
    <source>
        <dbReference type="ARBA" id="ARBA00022490"/>
    </source>
</evidence>
<dbReference type="PROSITE" id="PS51671">
    <property type="entry name" value="ACT"/>
    <property type="match status" value="1"/>
</dbReference>
<reference evidence="25" key="1">
    <citation type="submission" date="2016-12" db="EMBL/GenBank/DDBJ databases">
        <title>Comparative genomics of four Isosphaeraceae planctomycetes: a common pool of plasmids and glycoside hydrolase genes.</title>
        <authorList>
            <person name="Ivanova A."/>
        </authorList>
    </citation>
    <scope>NUCLEOTIDE SEQUENCE [LARGE SCALE GENOMIC DNA]</scope>
    <source>
        <strain evidence="25">PX4</strain>
    </source>
</reference>
<dbReference type="PROSITE" id="PS51168">
    <property type="entry name" value="CHORISMATE_MUT_2"/>
    <property type="match status" value="1"/>
</dbReference>
<dbReference type="Gene3D" id="3.40.190.10">
    <property type="entry name" value="Periplasmic binding protein-like II"/>
    <property type="match status" value="2"/>
</dbReference>
<dbReference type="UniPathway" id="UPA00121">
    <property type="reaction ID" value="UER00345"/>
</dbReference>
<dbReference type="InterPro" id="IPR036979">
    <property type="entry name" value="CM_dom_sf"/>
</dbReference>
<dbReference type="EMBL" id="CP019082">
    <property type="protein sequence ID" value="APW62621.1"/>
    <property type="molecule type" value="Genomic_DNA"/>
</dbReference>
<keyword evidence="12" id="KW-0584">Phenylalanine biosynthesis</keyword>
<feature type="region of interest" description="Disordered" evidence="20">
    <location>
        <begin position="1"/>
        <end position="28"/>
    </location>
</feature>
<proteinExistence type="predicted"/>
<keyword evidence="15" id="KW-0511">Multifunctional enzyme</keyword>
<evidence type="ECO:0000256" key="15">
    <source>
        <dbReference type="ARBA" id="ARBA00023268"/>
    </source>
</evidence>
<sequence length="390" mass="42795">MARKSSPPGRTVPPAKGSAAEPADAKKAPTLASLRGEIDRIDKELVTILNRRASIATQIGQVKNTNGLEIWSAAREEEVLAKVLGASQGPLPQDTLRLIFRELMSGTRALQRTLRVACLGPKYSYSYLAAVAKFGEAVEHVTVGSIAAVFEEVNRRHVQFGIVPLENSTDGRIADTLDMFTKLPNVKIRAEVRLRIHHCLLGRCEWSQMRRVYSKSQALSQCRNWLGKNLPQAAKVEVVSTAAAAELAQREEYAGAVASKPAAQAYRLNVLAENIEDQANNLTRFAVIAETPEARTGRDKTTLMARLPNEVGSLAKSIAPLEKLGVNMTWIESFPMPTGSGDKDPAYLFFLDIEGHVTDPQVQKAIEAVRKRCERLDVLGSYPRSEIIES</sequence>
<dbReference type="EC" id="4.2.1.51" evidence="7"/>
<dbReference type="EC" id="5.4.99.5" evidence="6"/>
<evidence type="ECO:0000256" key="8">
    <source>
        <dbReference type="ARBA" id="ARBA00014401"/>
    </source>
</evidence>
<evidence type="ECO:0000256" key="14">
    <source>
        <dbReference type="ARBA" id="ARBA00023239"/>
    </source>
</evidence>
<dbReference type="InterPro" id="IPR045865">
    <property type="entry name" value="ACT-like_dom_sf"/>
</dbReference>
<evidence type="ECO:0000256" key="7">
    <source>
        <dbReference type="ARBA" id="ARBA00013147"/>
    </source>
</evidence>
<evidence type="ECO:0000256" key="3">
    <source>
        <dbReference type="ARBA" id="ARBA00004496"/>
    </source>
</evidence>
<evidence type="ECO:0000256" key="11">
    <source>
        <dbReference type="ARBA" id="ARBA00023141"/>
    </source>
</evidence>
<evidence type="ECO:0000256" key="4">
    <source>
        <dbReference type="ARBA" id="ARBA00004741"/>
    </source>
</evidence>
<evidence type="ECO:0000256" key="6">
    <source>
        <dbReference type="ARBA" id="ARBA00012404"/>
    </source>
</evidence>
<dbReference type="UniPathway" id="UPA00120">
    <property type="reaction ID" value="UER00203"/>
</dbReference>
<dbReference type="InterPro" id="IPR002912">
    <property type="entry name" value="ACT_dom"/>
</dbReference>
<feature type="domain" description="ACT" evidence="23">
    <location>
        <begin position="302"/>
        <end position="383"/>
    </location>
</feature>
<keyword evidence="13" id="KW-0413">Isomerase</keyword>
<dbReference type="SMART" id="SM00830">
    <property type="entry name" value="CM_2"/>
    <property type="match status" value="1"/>
</dbReference>
<dbReference type="Pfam" id="PF00800">
    <property type="entry name" value="PDT"/>
    <property type="match status" value="1"/>
</dbReference>
<comment type="pathway">
    <text evidence="5">Metabolic intermediate biosynthesis; prephenate biosynthesis; prephenate from chorismate: step 1/1.</text>
</comment>
<evidence type="ECO:0000256" key="5">
    <source>
        <dbReference type="ARBA" id="ARBA00004817"/>
    </source>
</evidence>
<keyword evidence="25" id="KW-1185">Reference proteome</keyword>
<evidence type="ECO:0000256" key="2">
    <source>
        <dbReference type="ARBA" id="ARBA00002364"/>
    </source>
</evidence>
<evidence type="ECO:0000256" key="18">
    <source>
        <dbReference type="ARBA" id="ARBA00047848"/>
    </source>
</evidence>
<evidence type="ECO:0000259" key="21">
    <source>
        <dbReference type="PROSITE" id="PS51168"/>
    </source>
</evidence>
<dbReference type="SUPFAM" id="SSF48600">
    <property type="entry name" value="Chorismate mutase II"/>
    <property type="match status" value="1"/>
</dbReference>
<comment type="subcellular location">
    <subcellularLocation>
        <location evidence="3">Cytoplasm</location>
    </subcellularLocation>
</comment>
<comment type="pathway">
    <text evidence="4">Amino-acid biosynthesis; L-phenylalanine biosynthesis; phenylpyruvate from prephenate: step 1/1.</text>
</comment>
<keyword evidence="9" id="KW-0963">Cytoplasm</keyword>
<comment type="catalytic activity">
    <reaction evidence="1">
        <text>chorismate = prephenate</text>
        <dbReference type="Rhea" id="RHEA:13897"/>
        <dbReference type="ChEBI" id="CHEBI:29748"/>
        <dbReference type="ChEBI" id="CHEBI:29934"/>
        <dbReference type="EC" id="5.4.99.5"/>
    </reaction>
</comment>
<dbReference type="PANTHER" id="PTHR21022:SF19">
    <property type="entry name" value="PREPHENATE DEHYDRATASE-RELATED"/>
    <property type="match status" value="1"/>
</dbReference>
<evidence type="ECO:0000256" key="13">
    <source>
        <dbReference type="ARBA" id="ARBA00023235"/>
    </source>
</evidence>
<dbReference type="RefSeq" id="WP_076348852.1">
    <property type="nucleotide sequence ID" value="NZ_CP019082.1"/>
</dbReference>
<dbReference type="Proteomes" id="UP000186309">
    <property type="component" value="Chromosome"/>
</dbReference>
<comment type="catalytic activity">
    <reaction evidence="18">
        <text>prephenate + H(+) = 3-phenylpyruvate + CO2 + H2O</text>
        <dbReference type="Rhea" id="RHEA:21648"/>
        <dbReference type="ChEBI" id="CHEBI:15377"/>
        <dbReference type="ChEBI" id="CHEBI:15378"/>
        <dbReference type="ChEBI" id="CHEBI:16526"/>
        <dbReference type="ChEBI" id="CHEBI:18005"/>
        <dbReference type="ChEBI" id="CHEBI:29934"/>
        <dbReference type="EC" id="4.2.1.51"/>
    </reaction>
</comment>
<keyword evidence="10" id="KW-0028">Amino-acid biosynthesis</keyword>
<keyword evidence="14" id="KW-0456">Lyase</keyword>
<dbReference type="InterPro" id="IPR036263">
    <property type="entry name" value="Chorismate_II_sf"/>
</dbReference>
<evidence type="ECO:0000256" key="20">
    <source>
        <dbReference type="SAM" id="MobiDB-lite"/>
    </source>
</evidence>
<dbReference type="GO" id="GO:0005737">
    <property type="term" value="C:cytoplasm"/>
    <property type="evidence" value="ECO:0007669"/>
    <property type="project" value="UniProtKB-SubCell"/>
</dbReference>
<evidence type="ECO:0000313" key="25">
    <source>
        <dbReference type="Proteomes" id="UP000186309"/>
    </source>
</evidence>
<dbReference type="KEGG" id="pbor:BSF38_04171"/>
<evidence type="ECO:0000256" key="19">
    <source>
        <dbReference type="PIRSR" id="PIRSR001500-2"/>
    </source>
</evidence>
<evidence type="ECO:0000256" key="1">
    <source>
        <dbReference type="ARBA" id="ARBA00000824"/>
    </source>
</evidence>
<evidence type="ECO:0000259" key="22">
    <source>
        <dbReference type="PROSITE" id="PS51171"/>
    </source>
</evidence>
<accession>A0A1U7CUL2</accession>
<dbReference type="GO" id="GO:0004106">
    <property type="term" value="F:chorismate mutase activity"/>
    <property type="evidence" value="ECO:0007669"/>
    <property type="project" value="UniProtKB-EC"/>
</dbReference>
<dbReference type="NCBIfam" id="NF008865">
    <property type="entry name" value="PRK11898.1"/>
    <property type="match status" value="1"/>
</dbReference>
<dbReference type="InterPro" id="IPR001086">
    <property type="entry name" value="Preph_deHydtase"/>
</dbReference>
<dbReference type="Gene3D" id="3.30.70.260">
    <property type="match status" value="1"/>
</dbReference>
<keyword evidence="11" id="KW-0057">Aromatic amino acid biosynthesis</keyword>
<dbReference type="GO" id="GO:0046417">
    <property type="term" value="P:chorismate metabolic process"/>
    <property type="evidence" value="ECO:0007669"/>
    <property type="project" value="InterPro"/>
</dbReference>
<dbReference type="OrthoDB" id="9802281at2"/>
<dbReference type="GO" id="GO:0009094">
    <property type="term" value="P:L-phenylalanine biosynthetic process"/>
    <property type="evidence" value="ECO:0007669"/>
    <property type="project" value="UniProtKB-UniPathway"/>
</dbReference>